<dbReference type="AlphaFoldDB" id="A0A2W2F1V6"/>
<dbReference type="GO" id="GO:0008967">
    <property type="term" value="F:phosphoglycolate phosphatase activity"/>
    <property type="evidence" value="ECO:0007669"/>
    <property type="project" value="TreeGrafter"/>
</dbReference>
<keyword evidence="2" id="KW-1185">Reference proteome</keyword>
<dbReference type="SFLD" id="SFLDG01129">
    <property type="entry name" value="C1.5:_HAD__Beta-PGM__Phosphata"/>
    <property type="match status" value="1"/>
</dbReference>
<organism evidence="1 2">
    <name type="scientific">Nonomuraea aridisoli</name>
    <dbReference type="NCBI Taxonomy" id="2070368"/>
    <lineage>
        <taxon>Bacteria</taxon>
        <taxon>Bacillati</taxon>
        <taxon>Actinomycetota</taxon>
        <taxon>Actinomycetes</taxon>
        <taxon>Streptosporangiales</taxon>
        <taxon>Streptosporangiaceae</taxon>
        <taxon>Nonomuraea</taxon>
    </lineage>
</organism>
<proteinExistence type="predicted"/>
<dbReference type="OrthoDB" id="9781769at2"/>
<dbReference type="InterPro" id="IPR023214">
    <property type="entry name" value="HAD_sf"/>
</dbReference>
<dbReference type="InterPro" id="IPR036412">
    <property type="entry name" value="HAD-like_sf"/>
</dbReference>
<reference evidence="1 2" key="1">
    <citation type="submission" date="2018-01" db="EMBL/GenBank/DDBJ databases">
        <title>Draft genome sequence of Nonomuraea sp. KC333.</title>
        <authorList>
            <person name="Sahin N."/>
            <person name="Saygin H."/>
            <person name="Ay H."/>
        </authorList>
    </citation>
    <scope>NUCLEOTIDE SEQUENCE [LARGE SCALE GENOMIC DNA]</scope>
    <source>
        <strain evidence="1 2">KC333</strain>
    </source>
</reference>
<evidence type="ECO:0000313" key="2">
    <source>
        <dbReference type="Proteomes" id="UP000249304"/>
    </source>
</evidence>
<dbReference type="GO" id="GO:0005829">
    <property type="term" value="C:cytosol"/>
    <property type="evidence" value="ECO:0007669"/>
    <property type="project" value="TreeGrafter"/>
</dbReference>
<dbReference type="SFLD" id="SFLDS00003">
    <property type="entry name" value="Haloacid_Dehalogenase"/>
    <property type="match status" value="1"/>
</dbReference>
<dbReference type="Proteomes" id="UP000249304">
    <property type="component" value="Unassembled WGS sequence"/>
</dbReference>
<dbReference type="PANTHER" id="PTHR43434">
    <property type="entry name" value="PHOSPHOGLYCOLATE PHOSPHATASE"/>
    <property type="match status" value="1"/>
</dbReference>
<dbReference type="Gene3D" id="3.40.50.1000">
    <property type="entry name" value="HAD superfamily/HAD-like"/>
    <property type="match status" value="1"/>
</dbReference>
<dbReference type="RefSeq" id="WP_111175174.1">
    <property type="nucleotide sequence ID" value="NZ_POUD01000003.1"/>
</dbReference>
<evidence type="ECO:0000313" key="1">
    <source>
        <dbReference type="EMBL" id="PZG23279.1"/>
    </source>
</evidence>
<dbReference type="GO" id="GO:0006281">
    <property type="term" value="P:DNA repair"/>
    <property type="evidence" value="ECO:0007669"/>
    <property type="project" value="TreeGrafter"/>
</dbReference>
<dbReference type="InterPro" id="IPR023198">
    <property type="entry name" value="PGP-like_dom2"/>
</dbReference>
<sequence>MSASHNRRLALLFDIDGTLITTGGAGARSWRLAFDKLYGIPADIGEFTDTGMTDPDVGRKTFEAVLGRKPERHEFARLLERRLHYLRQTVEEAEHYRVLPGVEDLLTGLVNQGYLVGLITGNVETAAHIKLHRANLNRFFSFGGYGSDSNDRAEVTRIALRRASLVYGEDLDEDCCLVIGDTPHDVAGAHAAGVACVGVASHKFNSAQLAEAQADWVIESLEQGLPKEALE</sequence>
<dbReference type="InterPro" id="IPR050155">
    <property type="entry name" value="HAD-like_hydrolase_sf"/>
</dbReference>
<dbReference type="SUPFAM" id="SSF56784">
    <property type="entry name" value="HAD-like"/>
    <property type="match status" value="1"/>
</dbReference>
<protein>
    <submittedName>
        <fullName evidence="1">HAD family hydrolase</fullName>
    </submittedName>
</protein>
<comment type="caution">
    <text evidence="1">The sequence shown here is derived from an EMBL/GenBank/DDBJ whole genome shotgun (WGS) entry which is preliminary data.</text>
</comment>
<dbReference type="PANTHER" id="PTHR43434:SF1">
    <property type="entry name" value="PHOSPHOGLYCOLATE PHOSPHATASE"/>
    <property type="match status" value="1"/>
</dbReference>
<dbReference type="Pfam" id="PF00702">
    <property type="entry name" value="Hydrolase"/>
    <property type="match status" value="1"/>
</dbReference>
<gene>
    <name evidence="1" type="ORF">C1J01_01165</name>
</gene>
<dbReference type="Gene3D" id="1.10.150.240">
    <property type="entry name" value="Putative phosphatase, domain 2"/>
    <property type="match status" value="1"/>
</dbReference>
<name>A0A2W2F1V6_9ACTN</name>
<dbReference type="EMBL" id="POUD01000003">
    <property type="protein sequence ID" value="PZG23279.1"/>
    <property type="molecule type" value="Genomic_DNA"/>
</dbReference>
<keyword evidence="1" id="KW-0378">Hydrolase</keyword>
<accession>A0A2W2F1V6</accession>